<protein>
    <submittedName>
        <fullName evidence="1">Uncharacterized protein</fullName>
    </submittedName>
</protein>
<reference evidence="1 2" key="1">
    <citation type="submission" date="2018-03" db="EMBL/GenBank/DDBJ databases">
        <title>Genomic Encyclopedia of Archaeal and Bacterial Type Strains, Phase II (KMG-II): from individual species to whole genera.</title>
        <authorList>
            <person name="Goeker M."/>
        </authorList>
    </citation>
    <scope>NUCLEOTIDE SEQUENCE [LARGE SCALE GENOMIC DNA]</scope>
    <source>
        <strain evidence="1 2">DSM 100346</strain>
    </source>
</reference>
<comment type="caution">
    <text evidence="1">The sequence shown here is derived from an EMBL/GenBank/DDBJ whole genome shotgun (WGS) entry which is preliminary data.</text>
</comment>
<name>A0A316A720_9BACT</name>
<evidence type="ECO:0000313" key="2">
    <source>
        <dbReference type="Proteomes" id="UP000245880"/>
    </source>
</evidence>
<organism evidence="1 2">
    <name type="scientific">Dyadobacter jejuensis</name>
    <dbReference type="NCBI Taxonomy" id="1082580"/>
    <lineage>
        <taxon>Bacteria</taxon>
        <taxon>Pseudomonadati</taxon>
        <taxon>Bacteroidota</taxon>
        <taxon>Cytophagia</taxon>
        <taxon>Cytophagales</taxon>
        <taxon>Spirosomataceae</taxon>
        <taxon>Dyadobacter</taxon>
    </lineage>
</organism>
<keyword evidence="2" id="KW-1185">Reference proteome</keyword>
<evidence type="ECO:0000313" key="1">
    <source>
        <dbReference type="EMBL" id="PWJ53239.1"/>
    </source>
</evidence>
<sequence length="52" mass="5903">MDDQESIILNTLGLAPLRSGSDRPLWTVSTLLTYYRTIFSYDQIAINHLAAF</sequence>
<dbReference type="AlphaFoldDB" id="A0A316A720"/>
<dbReference type="EMBL" id="QGDT01000025">
    <property type="protein sequence ID" value="PWJ53239.1"/>
    <property type="molecule type" value="Genomic_DNA"/>
</dbReference>
<accession>A0A316A720</accession>
<gene>
    <name evidence="1" type="ORF">CLV98_12522</name>
</gene>
<dbReference type="Proteomes" id="UP000245880">
    <property type="component" value="Unassembled WGS sequence"/>
</dbReference>
<proteinExistence type="predicted"/>